<organism evidence="2 3">
    <name type="scientific">Neofusicoccum ribis</name>
    <dbReference type="NCBI Taxonomy" id="45134"/>
    <lineage>
        <taxon>Eukaryota</taxon>
        <taxon>Fungi</taxon>
        <taxon>Dikarya</taxon>
        <taxon>Ascomycota</taxon>
        <taxon>Pezizomycotina</taxon>
        <taxon>Dothideomycetes</taxon>
        <taxon>Dothideomycetes incertae sedis</taxon>
        <taxon>Botryosphaeriales</taxon>
        <taxon>Botryosphaeriaceae</taxon>
        <taxon>Neofusicoccum</taxon>
    </lineage>
</organism>
<gene>
    <name evidence="2" type="ORF">SLS56_008281</name>
</gene>
<dbReference type="Pfam" id="PF05721">
    <property type="entry name" value="PhyH"/>
    <property type="match status" value="1"/>
</dbReference>
<dbReference type="PANTHER" id="PTHR31630">
    <property type="entry name" value="PHYTANOYL-COA DIOXYGENASE-RELATED-RELATED"/>
    <property type="match status" value="1"/>
</dbReference>
<sequence length="372" mass="41574">MPSQPIQPQPSGPDRLKCSLADRHYGDFRDDLSRDGFAIIKGAIPRDRADAYADEMYSWLEGFNLGFNRHDPSTIHHRHLPHITEKGMILHYAATHERFTWSIRAEPGVIAPFAAAYATPDLLVSFDALNASFPHRADLAPNEPWPHQDQDPEVGGFRCLQGLVNLLPNGPDDGGLIVCRGGHRVSEAFHDAMRAEGEERIPAWTAEWYGFTERGMAWLEERGCRWEKLCAEPGDLLVWDSRTPHYNLPPAEGSRQPRFAVYTCYMPVAEATQEDLRRKRDAFEARVGTTHWPNAKHVGSNVAKRDGKDDPHNRFRPVNEPVLNERAFKLTGIPYIQEETKSTGGDGHVVSAAAVVDVPQPAKIQPEVAVGA</sequence>
<feature type="compositionally biased region" description="Basic and acidic residues" evidence="1">
    <location>
        <begin position="303"/>
        <end position="313"/>
    </location>
</feature>
<evidence type="ECO:0008006" key="4">
    <source>
        <dbReference type="Google" id="ProtNLM"/>
    </source>
</evidence>
<evidence type="ECO:0000313" key="2">
    <source>
        <dbReference type="EMBL" id="KAL1623340.1"/>
    </source>
</evidence>
<accession>A0ABR3SL27</accession>
<dbReference type="InterPro" id="IPR008775">
    <property type="entry name" value="Phytyl_CoA_dOase-like"/>
</dbReference>
<evidence type="ECO:0000256" key="1">
    <source>
        <dbReference type="SAM" id="MobiDB-lite"/>
    </source>
</evidence>
<proteinExistence type="predicted"/>
<keyword evidence="3" id="KW-1185">Reference proteome</keyword>
<dbReference type="PANTHER" id="PTHR31630:SF7">
    <property type="entry name" value="PHYTANOYL-COA DIOXYGENASE"/>
    <property type="match status" value="1"/>
</dbReference>
<protein>
    <recommendedName>
        <fullName evidence="4">Phytanoyl-CoA dioxygenase</fullName>
    </recommendedName>
</protein>
<dbReference type="SUPFAM" id="SSF51197">
    <property type="entry name" value="Clavaminate synthase-like"/>
    <property type="match status" value="1"/>
</dbReference>
<feature type="region of interest" description="Disordered" evidence="1">
    <location>
        <begin position="294"/>
        <end position="317"/>
    </location>
</feature>
<name>A0ABR3SL27_9PEZI</name>
<dbReference type="Gene3D" id="2.60.120.620">
    <property type="entry name" value="q2cbj1_9rhob like domain"/>
    <property type="match status" value="1"/>
</dbReference>
<dbReference type="EMBL" id="JAJVDC020000120">
    <property type="protein sequence ID" value="KAL1623340.1"/>
    <property type="molecule type" value="Genomic_DNA"/>
</dbReference>
<reference evidence="2 3" key="1">
    <citation type="submission" date="2024-02" db="EMBL/GenBank/DDBJ databases">
        <title>De novo assembly and annotation of 12 fungi associated with fruit tree decline syndrome in Ontario, Canada.</title>
        <authorList>
            <person name="Sulman M."/>
            <person name="Ellouze W."/>
            <person name="Ilyukhin E."/>
        </authorList>
    </citation>
    <scope>NUCLEOTIDE SEQUENCE [LARGE SCALE GENOMIC DNA]</scope>
    <source>
        <strain evidence="2 3">M1-105</strain>
    </source>
</reference>
<dbReference type="Proteomes" id="UP001521116">
    <property type="component" value="Unassembled WGS sequence"/>
</dbReference>
<comment type="caution">
    <text evidence="2">The sequence shown here is derived from an EMBL/GenBank/DDBJ whole genome shotgun (WGS) entry which is preliminary data.</text>
</comment>
<evidence type="ECO:0000313" key="3">
    <source>
        <dbReference type="Proteomes" id="UP001521116"/>
    </source>
</evidence>